<name>A0A0A0L9Z6_CUCSA</name>
<dbReference type="KEGG" id="csv:101206998"/>
<dbReference type="AlphaFoldDB" id="A0A0A0L9Z6"/>
<gene>
    <name evidence="13" type="ORF">Csa_3G185660</name>
</gene>
<evidence type="ECO:0000313" key="13">
    <source>
        <dbReference type="EMBL" id="KGN57437.1"/>
    </source>
</evidence>
<evidence type="ECO:0000256" key="3">
    <source>
        <dbReference type="ARBA" id="ARBA00009119"/>
    </source>
</evidence>
<evidence type="ECO:0000313" key="14">
    <source>
        <dbReference type="Proteomes" id="UP000029981"/>
    </source>
</evidence>
<evidence type="ECO:0000256" key="6">
    <source>
        <dbReference type="ARBA" id="ARBA00022723"/>
    </source>
</evidence>
<evidence type="ECO:0000259" key="12">
    <source>
        <dbReference type="PROSITE" id="PS51081"/>
    </source>
</evidence>
<dbReference type="GO" id="GO:0061630">
    <property type="term" value="F:ubiquitin protein ligase activity"/>
    <property type="evidence" value="ECO:0007669"/>
    <property type="project" value="UniProtKB-EC"/>
</dbReference>
<dbReference type="eggNOG" id="KOG3002">
    <property type="taxonomic scope" value="Eukaryota"/>
</dbReference>
<dbReference type="OrthoDB" id="4788989at2759"/>
<evidence type="ECO:0000256" key="11">
    <source>
        <dbReference type="PROSITE-ProRule" id="PRU00455"/>
    </source>
</evidence>
<dbReference type="InterPro" id="IPR044286">
    <property type="entry name" value="SINL_plant"/>
</dbReference>
<dbReference type="UniPathway" id="UPA00143"/>
<keyword evidence="6" id="KW-0479">Metal-binding</keyword>
<dbReference type="GO" id="GO:0016567">
    <property type="term" value="P:protein ubiquitination"/>
    <property type="evidence" value="ECO:0007669"/>
    <property type="project" value="UniProtKB-UniPathway"/>
</dbReference>
<reference evidence="13 14" key="4">
    <citation type="journal article" date="2011" name="BMC Genomics">
        <title>RNA-Seq improves annotation of protein-coding genes in the cucumber genome.</title>
        <authorList>
            <person name="Li Z."/>
            <person name="Zhang Z."/>
            <person name="Yan P."/>
            <person name="Huang S."/>
            <person name="Fei Z."/>
            <person name="Lin K."/>
        </authorList>
    </citation>
    <scope>NUCLEOTIDE SEQUENCE [LARGE SCALE GENOMIC DNA]</scope>
    <source>
        <strain evidence="14">cv. 9930</strain>
    </source>
</reference>
<keyword evidence="7 11" id="KW-0863">Zinc-finger</keyword>
<dbReference type="Pfam" id="PF21362">
    <property type="entry name" value="Sina_RING"/>
    <property type="match status" value="1"/>
</dbReference>
<dbReference type="FunFam" id="3.30.40.10:FF:000041">
    <property type="entry name" value="E3 ubiquitin-protein ligase SINAT3"/>
    <property type="match status" value="1"/>
</dbReference>
<evidence type="ECO:0000256" key="10">
    <source>
        <dbReference type="ARBA" id="ARBA00024004"/>
    </source>
</evidence>
<comment type="function">
    <text evidence="10">E3 ubiquitin-protein ligase that mediates ubiquitination and subsequent proteasomal degradation of target proteins. E3 ubiquitin ligases accept ubiquitin from an E2 ubiquitin-conjugating enzyme in the form of a thioester and then directly transfers the ubiquitin to targeted substrates. It probably triggers the ubiquitin-mediated degradation of different substrates.</text>
</comment>
<dbReference type="Proteomes" id="UP000029981">
    <property type="component" value="Chromosome 3"/>
</dbReference>
<keyword evidence="14" id="KW-1185">Reference proteome</keyword>
<evidence type="ECO:0000256" key="9">
    <source>
        <dbReference type="ARBA" id="ARBA00022833"/>
    </source>
</evidence>
<accession>A0A0A0L9Z6</accession>
<dbReference type="Pfam" id="PF21361">
    <property type="entry name" value="Sina_ZnF"/>
    <property type="match status" value="1"/>
</dbReference>
<comment type="catalytic activity">
    <reaction evidence="1">
        <text>S-ubiquitinyl-[E2 ubiquitin-conjugating enzyme]-L-cysteine + [acceptor protein]-L-lysine = [E2 ubiquitin-conjugating enzyme]-L-cysteine + N(6)-ubiquitinyl-[acceptor protein]-L-lysine.</text>
        <dbReference type="EC" id="2.3.2.27"/>
    </reaction>
</comment>
<evidence type="ECO:0000256" key="7">
    <source>
        <dbReference type="ARBA" id="ARBA00022771"/>
    </source>
</evidence>
<dbReference type="InterPro" id="IPR013083">
    <property type="entry name" value="Znf_RING/FYVE/PHD"/>
</dbReference>
<sequence length="269" mass="29769">MEDSRSSDGGSERRSSVISRRGTNGTLNVIFTDPQILDCYICCEPLSIPVFQCENGHIACSSCCTKAQNKCPSCTLAIGYIRCRAIEKVLESIKLPCQNAIYGCKTVMGLNLINDHESLCRYEPCSCPLDNCTFVGSTEQLGLHFTKKHKDSAKIFSYNTRFTICLNNGDTHRILKAENDGVLFFLSYTFEIFGNAVTMNRIGPLSSEKKFCYEIKAKTLGSVLSLQSIAKEIQGLIKVPPSKGSLLIPNEYFGSSTQTMLEISIWPAH</sequence>
<dbReference type="Gramene" id="KGN57437">
    <property type="protein sequence ID" value="KGN57437"/>
    <property type="gene ID" value="Csa_3G185660"/>
</dbReference>
<dbReference type="PANTHER" id="PTHR46632:SF16">
    <property type="entry name" value="E3 UBIQUITIN-PROTEIN LIGASE SINA-LIKE 10"/>
    <property type="match status" value="1"/>
</dbReference>
<dbReference type="EC" id="2.3.2.27" evidence="4"/>
<reference evidence="13 14" key="3">
    <citation type="journal article" date="2010" name="BMC Genomics">
        <title>Transcriptome sequencing and comparative analysis of cucumber flowers with different sex types.</title>
        <authorList>
            <person name="Guo S."/>
            <person name="Zheng Y."/>
            <person name="Joung J.G."/>
            <person name="Liu S."/>
            <person name="Zhang Z."/>
            <person name="Crasta O.R."/>
            <person name="Sobral B.W."/>
            <person name="Xu Y."/>
            <person name="Huang S."/>
            <person name="Fei Z."/>
        </authorList>
    </citation>
    <scope>NUCLEOTIDE SEQUENCE [LARGE SCALE GENOMIC DNA]</scope>
    <source>
        <strain evidence="14">cv. 9930</strain>
    </source>
</reference>
<dbReference type="EMBL" id="CM002924">
    <property type="protein sequence ID" value="KGN57437.1"/>
    <property type="molecule type" value="Genomic_DNA"/>
</dbReference>
<feature type="domain" description="SIAH-type" evidence="12">
    <location>
        <begin position="92"/>
        <end position="150"/>
    </location>
</feature>
<dbReference type="CDD" id="cd16571">
    <property type="entry name" value="RING-HC_SIAHs"/>
    <property type="match status" value="1"/>
</dbReference>
<protein>
    <recommendedName>
        <fullName evidence="4">RING-type E3 ubiquitin transferase</fullName>
        <ecNumber evidence="4">2.3.2.27</ecNumber>
    </recommendedName>
</protein>
<dbReference type="InterPro" id="IPR013010">
    <property type="entry name" value="Znf_SIAH"/>
</dbReference>
<reference evidence="13 14" key="2">
    <citation type="journal article" date="2009" name="PLoS ONE">
        <title>An integrated genetic and cytogenetic map of the cucumber genome.</title>
        <authorList>
            <person name="Ren Y."/>
            <person name="Zhang Z."/>
            <person name="Liu J."/>
            <person name="Staub J.E."/>
            <person name="Han Y."/>
            <person name="Cheng Z."/>
            <person name="Li X."/>
            <person name="Lu J."/>
            <person name="Miao H."/>
            <person name="Kang H."/>
            <person name="Xie B."/>
            <person name="Gu X."/>
            <person name="Wang X."/>
            <person name="Du Y."/>
            <person name="Jin W."/>
            <person name="Huang S."/>
        </authorList>
    </citation>
    <scope>NUCLEOTIDE SEQUENCE [LARGE SCALE GENOMIC DNA]</scope>
    <source>
        <strain evidence="14">cv. 9930</strain>
    </source>
</reference>
<organism evidence="13 14">
    <name type="scientific">Cucumis sativus</name>
    <name type="common">Cucumber</name>
    <dbReference type="NCBI Taxonomy" id="3659"/>
    <lineage>
        <taxon>Eukaryota</taxon>
        <taxon>Viridiplantae</taxon>
        <taxon>Streptophyta</taxon>
        <taxon>Embryophyta</taxon>
        <taxon>Tracheophyta</taxon>
        <taxon>Spermatophyta</taxon>
        <taxon>Magnoliopsida</taxon>
        <taxon>eudicotyledons</taxon>
        <taxon>Gunneridae</taxon>
        <taxon>Pentapetalae</taxon>
        <taxon>rosids</taxon>
        <taxon>fabids</taxon>
        <taxon>Cucurbitales</taxon>
        <taxon>Cucurbitaceae</taxon>
        <taxon>Benincaseae</taxon>
        <taxon>Cucumis</taxon>
    </lineage>
</organism>
<keyword evidence="9" id="KW-0862">Zinc</keyword>
<dbReference type="OMA" id="PVCYHPL"/>
<dbReference type="STRING" id="3659.A0A0A0L9Z6"/>
<evidence type="ECO:0000256" key="4">
    <source>
        <dbReference type="ARBA" id="ARBA00012483"/>
    </source>
</evidence>
<dbReference type="PROSITE" id="PS51081">
    <property type="entry name" value="ZF_SIAH"/>
    <property type="match status" value="1"/>
</dbReference>
<evidence type="ECO:0000256" key="5">
    <source>
        <dbReference type="ARBA" id="ARBA00022679"/>
    </source>
</evidence>
<proteinExistence type="inferred from homology"/>
<dbReference type="PANTHER" id="PTHR46632">
    <property type="entry name" value="E3 UBIQUITIN-PROTEIN LIGASE SINA-LIKE 4"/>
    <property type="match status" value="1"/>
</dbReference>
<comment type="pathway">
    <text evidence="2">Protein modification; protein ubiquitination.</text>
</comment>
<keyword evidence="5" id="KW-0808">Transferase</keyword>
<dbReference type="SUPFAM" id="SSF49599">
    <property type="entry name" value="TRAF domain-like"/>
    <property type="match status" value="1"/>
</dbReference>
<comment type="similarity">
    <text evidence="3">Belongs to the SINA (Seven in absentia) family.</text>
</comment>
<keyword evidence="8" id="KW-0833">Ubl conjugation pathway</keyword>
<dbReference type="GO" id="GO:0008270">
    <property type="term" value="F:zinc ion binding"/>
    <property type="evidence" value="ECO:0007669"/>
    <property type="project" value="UniProtKB-KW"/>
</dbReference>
<evidence type="ECO:0000256" key="2">
    <source>
        <dbReference type="ARBA" id="ARBA00004906"/>
    </source>
</evidence>
<dbReference type="InterPro" id="IPR049548">
    <property type="entry name" value="Sina-like_RING"/>
</dbReference>
<reference evidence="13 14" key="1">
    <citation type="journal article" date="2009" name="Nat. Genet.">
        <title>The genome of the cucumber, Cucumis sativus L.</title>
        <authorList>
            <person name="Huang S."/>
            <person name="Li R."/>
            <person name="Zhang Z."/>
            <person name="Li L."/>
            <person name="Gu X."/>
            <person name="Fan W."/>
            <person name="Lucas W.J."/>
            <person name="Wang X."/>
            <person name="Xie B."/>
            <person name="Ni P."/>
            <person name="Ren Y."/>
            <person name="Zhu H."/>
            <person name="Li J."/>
            <person name="Lin K."/>
            <person name="Jin W."/>
            <person name="Fei Z."/>
            <person name="Li G."/>
            <person name="Staub J."/>
            <person name="Kilian A."/>
            <person name="van der Vossen E.A."/>
            <person name="Wu Y."/>
            <person name="Guo J."/>
            <person name="He J."/>
            <person name="Jia Z."/>
            <person name="Ren Y."/>
            <person name="Tian G."/>
            <person name="Lu Y."/>
            <person name="Ruan J."/>
            <person name="Qian W."/>
            <person name="Wang M."/>
            <person name="Huang Q."/>
            <person name="Li B."/>
            <person name="Xuan Z."/>
            <person name="Cao J."/>
            <person name="Asan"/>
            <person name="Wu Z."/>
            <person name="Zhang J."/>
            <person name="Cai Q."/>
            <person name="Bai Y."/>
            <person name="Zhao B."/>
            <person name="Han Y."/>
            <person name="Li Y."/>
            <person name="Li X."/>
            <person name="Wang S."/>
            <person name="Shi Q."/>
            <person name="Liu S."/>
            <person name="Cho W.K."/>
            <person name="Kim J.Y."/>
            <person name="Xu Y."/>
            <person name="Heller-Uszynska K."/>
            <person name="Miao H."/>
            <person name="Cheng Z."/>
            <person name="Zhang S."/>
            <person name="Wu J."/>
            <person name="Yang Y."/>
            <person name="Kang H."/>
            <person name="Li M."/>
            <person name="Liang H."/>
            <person name="Ren X."/>
            <person name="Shi Z."/>
            <person name="Wen M."/>
            <person name="Jian M."/>
            <person name="Yang H."/>
            <person name="Zhang G."/>
            <person name="Yang Z."/>
            <person name="Chen R."/>
            <person name="Liu S."/>
            <person name="Li J."/>
            <person name="Ma L."/>
            <person name="Liu H."/>
            <person name="Zhou Y."/>
            <person name="Zhao J."/>
            <person name="Fang X."/>
            <person name="Li G."/>
            <person name="Fang L."/>
            <person name="Li Y."/>
            <person name="Liu D."/>
            <person name="Zheng H."/>
            <person name="Zhang Y."/>
            <person name="Qin N."/>
            <person name="Li Z."/>
            <person name="Yang G."/>
            <person name="Yang S."/>
            <person name="Bolund L."/>
            <person name="Kristiansen K."/>
            <person name="Zheng H."/>
            <person name="Li S."/>
            <person name="Zhang X."/>
            <person name="Yang H."/>
            <person name="Wang J."/>
            <person name="Sun R."/>
            <person name="Zhang B."/>
            <person name="Jiang S."/>
            <person name="Wang J."/>
            <person name="Du Y."/>
            <person name="Li S."/>
        </authorList>
    </citation>
    <scope>NUCLEOTIDE SEQUENCE [LARGE SCALE GENOMIC DNA]</scope>
    <source>
        <strain evidence="14">cv. 9930</strain>
    </source>
</reference>
<evidence type="ECO:0000256" key="8">
    <source>
        <dbReference type="ARBA" id="ARBA00022786"/>
    </source>
</evidence>
<evidence type="ECO:0000256" key="1">
    <source>
        <dbReference type="ARBA" id="ARBA00000900"/>
    </source>
</evidence>
<dbReference type="Gene3D" id="3.30.40.10">
    <property type="entry name" value="Zinc/RING finger domain, C3HC4 (zinc finger)"/>
    <property type="match status" value="1"/>
</dbReference>